<dbReference type="InterPro" id="IPR012340">
    <property type="entry name" value="NA-bd_OB-fold"/>
</dbReference>
<evidence type="ECO:0000256" key="4">
    <source>
        <dbReference type="ARBA" id="ARBA00004496"/>
    </source>
</evidence>
<evidence type="ECO:0000313" key="21">
    <source>
        <dbReference type="EMBL" id="KAJ1725223.1"/>
    </source>
</evidence>
<evidence type="ECO:0000313" key="22">
    <source>
        <dbReference type="Proteomes" id="UP001149813"/>
    </source>
</evidence>
<proteinExistence type="inferred from homology"/>
<dbReference type="GO" id="GO:0006364">
    <property type="term" value="P:rRNA processing"/>
    <property type="evidence" value="ECO:0007669"/>
    <property type="project" value="UniProtKB-KW"/>
</dbReference>
<dbReference type="Proteomes" id="UP001149813">
    <property type="component" value="Unassembled WGS sequence"/>
</dbReference>
<feature type="domain" description="RNB" evidence="20">
    <location>
        <begin position="482"/>
        <end position="824"/>
    </location>
</feature>
<evidence type="ECO:0000256" key="17">
    <source>
        <dbReference type="ARBA" id="ARBA00077930"/>
    </source>
</evidence>
<dbReference type="PROSITE" id="PS01175">
    <property type="entry name" value="RIBONUCLEASE_II"/>
    <property type="match status" value="1"/>
</dbReference>
<dbReference type="Pfam" id="PF00773">
    <property type="entry name" value="RNB"/>
    <property type="match status" value="1"/>
</dbReference>
<comment type="subcellular location">
    <subcellularLocation>
        <location evidence="4">Cytoplasm</location>
    </subcellularLocation>
    <subcellularLocation>
        <location evidence="3">Nucleus</location>
    </subcellularLocation>
</comment>
<keyword evidence="15" id="KW-0694">RNA-binding</keyword>
<evidence type="ECO:0000256" key="16">
    <source>
        <dbReference type="ARBA" id="ARBA00023242"/>
    </source>
</evidence>
<comment type="similarity">
    <text evidence="5 18">Belongs to the RNR ribonuclease family.</text>
</comment>
<dbReference type="InterPro" id="IPR050180">
    <property type="entry name" value="RNR_Ribonuclease"/>
</dbReference>
<feature type="compositionally biased region" description="Polar residues" evidence="19">
    <location>
        <begin position="992"/>
        <end position="1005"/>
    </location>
</feature>
<evidence type="ECO:0000256" key="13">
    <source>
        <dbReference type="ARBA" id="ARBA00022839"/>
    </source>
</evidence>
<dbReference type="EC" id="3.1.13.1" evidence="6"/>
<evidence type="ECO:0000256" key="6">
    <source>
        <dbReference type="ARBA" id="ARBA00012163"/>
    </source>
</evidence>
<dbReference type="OrthoDB" id="372421at2759"/>
<keyword evidence="10" id="KW-0540">Nuclease</keyword>
<dbReference type="GO" id="GO:0000956">
    <property type="term" value="P:nuclear-transcribed mRNA catabolic process"/>
    <property type="evidence" value="ECO:0007669"/>
    <property type="project" value="UniProtKB-ARBA"/>
</dbReference>
<evidence type="ECO:0000256" key="5">
    <source>
        <dbReference type="ARBA" id="ARBA00005785"/>
    </source>
</evidence>
<evidence type="ECO:0000256" key="19">
    <source>
        <dbReference type="SAM" id="MobiDB-lite"/>
    </source>
</evidence>
<dbReference type="Pfam" id="PF17216">
    <property type="entry name" value="Rrp44_CSD1"/>
    <property type="match status" value="1"/>
</dbReference>
<dbReference type="GO" id="GO:0003723">
    <property type="term" value="F:RNA binding"/>
    <property type="evidence" value="ECO:0007669"/>
    <property type="project" value="UniProtKB-KW"/>
</dbReference>
<evidence type="ECO:0000259" key="20">
    <source>
        <dbReference type="SMART" id="SM00955"/>
    </source>
</evidence>
<dbReference type="InterPro" id="IPR041505">
    <property type="entry name" value="Dis3_CSD2"/>
</dbReference>
<evidence type="ECO:0000256" key="11">
    <source>
        <dbReference type="ARBA" id="ARBA00022801"/>
    </source>
</evidence>
<dbReference type="GO" id="GO:0000176">
    <property type="term" value="C:nuclear exosome (RNase complex)"/>
    <property type="evidence" value="ECO:0007669"/>
    <property type="project" value="UniProtKB-ARBA"/>
</dbReference>
<evidence type="ECO:0000256" key="12">
    <source>
        <dbReference type="ARBA" id="ARBA00022835"/>
    </source>
</evidence>
<feature type="compositionally biased region" description="Acidic residues" evidence="19">
    <location>
        <begin position="316"/>
        <end position="340"/>
    </location>
</feature>
<dbReference type="InterPro" id="IPR033771">
    <property type="entry name" value="Rrp44_CSD1"/>
</dbReference>
<evidence type="ECO:0000256" key="2">
    <source>
        <dbReference type="ARBA" id="ARBA00001946"/>
    </source>
</evidence>
<comment type="caution">
    <text evidence="21">The sequence shown here is derived from an EMBL/GenBank/DDBJ whole genome shotgun (WGS) entry which is preliminary data.</text>
</comment>
<dbReference type="PANTHER" id="PTHR23355:SF30">
    <property type="entry name" value="DIS3-LIKE EXONUCLEASE 1"/>
    <property type="match status" value="1"/>
</dbReference>
<dbReference type="Gene3D" id="2.40.50.140">
    <property type="entry name" value="Nucleic acid-binding proteins"/>
    <property type="match status" value="1"/>
</dbReference>
<dbReference type="Gene3D" id="2.40.50.700">
    <property type="match status" value="1"/>
</dbReference>
<comment type="cofactor">
    <cofactor evidence="2">
        <name>Mg(2+)</name>
        <dbReference type="ChEBI" id="CHEBI:18420"/>
    </cofactor>
</comment>
<keyword evidence="11" id="KW-0378">Hydrolase</keyword>
<dbReference type="GO" id="GO:0008859">
    <property type="term" value="F:exoribonuclease II activity"/>
    <property type="evidence" value="ECO:0007669"/>
    <property type="project" value="UniProtKB-EC"/>
</dbReference>
<protein>
    <recommendedName>
        <fullName evidence="7">DIS3-like exonuclease 1</fullName>
        <ecNumber evidence="6">3.1.13.1</ecNumber>
    </recommendedName>
    <alternativeName>
        <fullName evidence="17">Ribosomal RNA-processing protein 44</fullName>
    </alternativeName>
</protein>
<keyword evidence="8" id="KW-0963">Cytoplasm</keyword>
<dbReference type="InterPro" id="IPR022966">
    <property type="entry name" value="RNase_II/R_CS"/>
</dbReference>
<accession>A0A9W7Y6R5</accession>
<evidence type="ECO:0000256" key="8">
    <source>
        <dbReference type="ARBA" id="ARBA00022490"/>
    </source>
</evidence>
<evidence type="ECO:0000256" key="10">
    <source>
        <dbReference type="ARBA" id="ARBA00022722"/>
    </source>
</evidence>
<evidence type="ECO:0000256" key="1">
    <source>
        <dbReference type="ARBA" id="ARBA00001849"/>
    </source>
</evidence>
<reference evidence="21" key="1">
    <citation type="submission" date="2022-07" db="EMBL/GenBank/DDBJ databases">
        <title>Phylogenomic reconstructions and comparative analyses of Kickxellomycotina fungi.</title>
        <authorList>
            <person name="Reynolds N.K."/>
            <person name="Stajich J.E."/>
            <person name="Barry K."/>
            <person name="Grigoriev I.V."/>
            <person name="Crous P."/>
            <person name="Smith M.E."/>
        </authorList>
    </citation>
    <scope>NUCLEOTIDE SEQUENCE</scope>
    <source>
        <strain evidence="21">NBRC 32514</strain>
    </source>
</reference>
<keyword evidence="9" id="KW-0698">rRNA processing</keyword>
<name>A0A9W7Y6R5_9FUNG</name>
<feature type="region of interest" description="Disordered" evidence="19">
    <location>
        <begin position="312"/>
        <end position="346"/>
    </location>
</feature>
<dbReference type="FunFam" id="2.40.50.700:FF:000001">
    <property type="entry name" value="Exosome complex exonuclease exoribonuclease (Rrp44)"/>
    <property type="match status" value="1"/>
</dbReference>
<keyword evidence="22" id="KW-1185">Reference proteome</keyword>
<dbReference type="AlphaFoldDB" id="A0A9W7Y6R5"/>
<dbReference type="Gene3D" id="3.40.50.1010">
    <property type="entry name" value="5'-nuclease"/>
    <property type="match status" value="1"/>
</dbReference>
<keyword evidence="14" id="KW-0460">Magnesium</keyword>
<evidence type="ECO:0000256" key="3">
    <source>
        <dbReference type="ARBA" id="ARBA00004123"/>
    </source>
</evidence>
<organism evidence="21 22">
    <name type="scientific">Coemansia erecta</name>
    <dbReference type="NCBI Taxonomy" id="147472"/>
    <lineage>
        <taxon>Eukaryota</taxon>
        <taxon>Fungi</taxon>
        <taxon>Fungi incertae sedis</taxon>
        <taxon>Zoopagomycota</taxon>
        <taxon>Kickxellomycotina</taxon>
        <taxon>Kickxellomycetes</taxon>
        <taxon>Kickxellales</taxon>
        <taxon>Kickxellaceae</taxon>
        <taxon>Coemansia</taxon>
    </lineage>
</organism>
<evidence type="ECO:0000256" key="14">
    <source>
        <dbReference type="ARBA" id="ARBA00022842"/>
    </source>
</evidence>
<keyword evidence="12" id="KW-0271">Exosome</keyword>
<dbReference type="Pfam" id="PF17849">
    <property type="entry name" value="OB_Dis3"/>
    <property type="match status" value="1"/>
</dbReference>
<comment type="catalytic activity">
    <reaction evidence="1">
        <text>Exonucleolytic cleavage in the 3'- to 5'-direction to yield nucleoside 5'-phosphates.</text>
        <dbReference type="EC" id="3.1.13.1"/>
    </reaction>
</comment>
<dbReference type="PANTHER" id="PTHR23355">
    <property type="entry name" value="RIBONUCLEASE"/>
    <property type="match status" value="1"/>
</dbReference>
<evidence type="ECO:0000256" key="15">
    <source>
        <dbReference type="ARBA" id="ARBA00022884"/>
    </source>
</evidence>
<sequence length="1063" mass="117063">MLGRRSETLAFRRSKRQGLTMNVTERYHRSDIPCAAASCTRCPRNAEFAKQGIGMLQAPGTILVPDASVVSRYIEVLEQGDNVLENIVFCQTVMDALDRRNRTRTMRNVRRIAADTRRRAVVFANEVFSETLEKARGPTAVERDMRAVLRAAQWYKRHLGKETRVLLLTLKDLYMEGDDDDLGGRVEICRMDEFIGRHCPVLKPHFDSVTAATADGDMDITALTPAQYAAARLQAKAHGEFGRHLSSDEIAEGLRSGELVRGKIRIMQRTHGVVERTDGLPSIEVVGRAGLNRACSGDAVVVRLLGHGEAAAQDADGAENDDEEVSDHEDDLADAGDEPGAEQTQAATVRGVVVGVAQRSWRPYVATLQADDSGGARHLAVPVDVNVPKIRIHYLDTSVLESQYFVVAIDTWPADSQYPQGHFVRMLGPVSSLDTQIDAILVERQIATSQKTLRFSEAIMREMPEDSREHPWGPSGADLEGRRDLRDWLVFSIDPKGCVDIDDAMSMRRVDGDGGGFEFGVHIADVAQFIAPGTAADQEARARGTTVYLADRRFNMIPEVLSEHVCSLHENVDRLAVSVVWQLDEDLNVRDVWFGRSVIRSACELSYEQAQAMLDGRSGGLAENLEPRVLESLVELTSAMRVLRQRRMEAGALELASTEIKFGFDEVTSEVTELSTKKSLEVHRVVEEAMVFANAAVARRIHEAFPQSALLRRHRSPTGERFDRLVRAVASRGFAIDCSSNAALARSLQTISRERADDPDLVFLAKSMATLAMQEADYFATGSCEVPAFAHYGLALDFYTHFTSPIRRYADVVVHRQLIEAIAGTHDGVVASQQWVNDTAAGLNERNRQSKLAQRESAELFQSRYVAQKAGHEPLVCDGVVAEIRTNGLIVYVPQLGLRGPVHLRDALKERIKLPLSAITARVADADELVDGCEGFSVEPTSLSIHLPSSRPGERVLSFSTFDHVRVLVRVQDSGRRRPQVYLTIVGRPYSKSSKQPLSAKSKNGSVAGRQQGGGWAEELVADPADAPRCAVASLGADSHFYAVVEKFAALSVLETSCDIQQL</sequence>
<gene>
    <name evidence="21" type="ORF">LPJ53_000552</name>
</gene>
<evidence type="ECO:0000256" key="7">
    <source>
        <dbReference type="ARBA" id="ARBA00016366"/>
    </source>
</evidence>
<dbReference type="SUPFAM" id="SSF50249">
    <property type="entry name" value="Nucleic acid-binding proteins"/>
    <property type="match status" value="2"/>
</dbReference>
<evidence type="ECO:0000256" key="18">
    <source>
        <dbReference type="RuleBase" id="RU003901"/>
    </source>
</evidence>
<evidence type="ECO:0000256" key="9">
    <source>
        <dbReference type="ARBA" id="ARBA00022552"/>
    </source>
</evidence>
<dbReference type="Gene3D" id="2.40.50.690">
    <property type="match status" value="1"/>
</dbReference>
<dbReference type="InterPro" id="IPR001900">
    <property type="entry name" value="RNase_II/R"/>
</dbReference>
<keyword evidence="16" id="KW-0539">Nucleus</keyword>
<feature type="region of interest" description="Disordered" evidence="19">
    <location>
        <begin position="992"/>
        <end position="1011"/>
    </location>
</feature>
<dbReference type="GO" id="GO:0005737">
    <property type="term" value="C:cytoplasm"/>
    <property type="evidence" value="ECO:0007669"/>
    <property type="project" value="UniProtKB-SubCell"/>
</dbReference>
<dbReference type="SMART" id="SM00955">
    <property type="entry name" value="RNB"/>
    <property type="match status" value="1"/>
</dbReference>
<keyword evidence="13" id="KW-0269">Exonuclease</keyword>
<dbReference type="EMBL" id="JANBOJ010000009">
    <property type="protein sequence ID" value="KAJ1725223.1"/>
    <property type="molecule type" value="Genomic_DNA"/>
</dbReference>